<dbReference type="PANTHER" id="PTHR48044:SF23">
    <property type="entry name" value="ANTHOCYANIDIN 3-O-GLUCOSYLTRANSFERASE-LIKE"/>
    <property type="match status" value="1"/>
</dbReference>
<evidence type="ECO:0000313" key="6">
    <source>
        <dbReference type="EMBL" id="KAA8517143.1"/>
    </source>
</evidence>
<evidence type="ECO:0000259" key="5">
    <source>
        <dbReference type="Pfam" id="PF26168"/>
    </source>
</evidence>
<sequence length="392" mass="43759">MAGHHYHHQNGLKQAQIAVVMVPLPAQGHLNQLLQLSRLISSYDIPVHYVGTTTHNRQAKLRVHDVTSIPNAESYKFHTTSAFSIFCYLCETMGKSFPVDTEILKDVPSFESCFSSEFWNFITSQLDCQRFNSGNLFNASKVIEGPYIDILAREQISGGKKQRAIGPFNLVATSNDKNSNQRHKSLEWLDKQAPNSVIFVSFGTITSLTDDQIKELATGLEQSEQKFIWVLRDADKGDVFAGEVRRAELPKGFEERVERKGMVVRDWAPQLEILGHPSTGGFMSHCGWNSCMESITMGVPVAAWPMHSDQPQNCVLITKVLRVGVVVRDWARRDELVTSLTVGKSVGRLMASKEGDEIRKRVAELGAAVRQSVAEGGVSRMELDSFIAHITR</sequence>
<organism evidence="6 7">
    <name type="scientific">Nyssa sinensis</name>
    <dbReference type="NCBI Taxonomy" id="561372"/>
    <lineage>
        <taxon>Eukaryota</taxon>
        <taxon>Viridiplantae</taxon>
        <taxon>Streptophyta</taxon>
        <taxon>Embryophyta</taxon>
        <taxon>Tracheophyta</taxon>
        <taxon>Spermatophyta</taxon>
        <taxon>Magnoliopsida</taxon>
        <taxon>eudicotyledons</taxon>
        <taxon>Gunneridae</taxon>
        <taxon>Pentapetalae</taxon>
        <taxon>asterids</taxon>
        <taxon>Cornales</taxon>
        <taxon>Nyssaceae</taxon>
        <taxon>Nyssa</taxon>
    </lineage>
</organism>
<accession>A0A5J4ZEU5</accession>
<dbReference type="GO" id="GO:0008194">
    <property type="term" value="F:UDP-glycosyltransferase activity"/>
    <property type="evidence" value="ECO:0007669"/>
    <property type="project" value="InterPro"/>
</dbReference>
<dbReference type="FunFam" id="3.40.50.2000:FF:000060">
    <property type="entry name" value="Glycosyltransferase"/>
    <property type="match status" value="1"/>
</dbReference>
<dbReference type="InterPro" id="IPR002213">
    <property type="entry name" value="UDP_glucos_trans"/>
</dbReference>
<reference evidence="6 7" key="1">
    <citation type="submission" date="2019-09" db="EMBL/GenBank/DDBJ databases">
        <title>A chromosome-level genome assembly of the Chinese tupelo Nyssa sinensis.</title>
        <authorList>
            <person name="Yang X."/>
            <person name="Kang M."/>
            <person name="Yang Y."/>
            <person name="Xiong H."/>
            <person name="Wang M."/>
            <person name="Zhang Z."/>
            <person name="Wang Z."/>
            <person name="Wu H."/>
            <person name="Ma T."/>
            <person name="Liu J."/>
            <person name="Xi Z."/>
        </authorList>
    </citation>
    <scope>NUCLEOTIDE SEQUENCE [LARGE SCALE GENOMIC DNA]</scope>
    <source>
        <strain evidence="6">J267</strain>
        <tissue evidence="6">Leaf</tissue>
    </source>
</reference>
<evidence type="ECO:0000313" key="7">
    <source>
        <dbReference type="Proteomes" id="UP000325577"/>
    </source>
</evidence>
<keyword evidence="2 4" id="KW-0328">Glycosyltransferase</keyword>
<dbReference type="Pfam" id="PF00201">
    <property type="entry name" value="UDPGT"/>
    <property type="match status" value="1"/>
</dbReference>
<keyword evidence="7" id="KW-1185">Reference proteome</keyword>
<dbReference type="InterPro" id="IPR035595">
    <property type="entry name" value="UDP_glycos_trans_CS"/>
</dbReference>
<evidence type="ECO:0000256" key="4">
    <source>
        <dbReference type="RuleBase" id="RU003718"/>
    </source>
</evidence>
<dbReference type="PANTHER" id="PTHR48044">
    <property type="entry name" value="GLYCOSYLTRANSFERASE"/>
    <property type="match status" value="1"/>
</dbReference>
<dbReference type="GO" id="GO:0016138">
    <property type="term" value="P:glycoside biosynthetic process"/>
    <property type="evidence" value="ECO:0007669"/>
    <property type="project" value="UniProtKB-ARBA"/>
</dbReference>
<dbReference type="OrthoDB" id="5835829at2759"/>
<dbReference type="Gene3D" id="3.40.50.2000">
    <property type="entry name" value="Glycogen Phosphorylase B"/>
    <property type="match status" value="3"/>
</dbReference>
<feature type="domain" description="Glycosyltransferase N-terminal" evidence="5">
    <location>
        <begin position="16"/>
        <end position="65"/>
    </location>
</feature>
<proteinExistence type="inferred from homology"/>
<dbReference type="CDD" id="cd03784">
    <property type="entry name" value="GT1_Gtf-like"/>
    <property type="match status" value="1"/>
</dbReference>
<evidence type="ECO:0000256" key="3">
    <source>
        <dbReference type="ARBA" id="ARBA00022679"/>
    </source>
</evidence>
<gene>
    <name evidence="6" type="ORF">F0562_017436</name>
</gene>
<name>A0A5J4ZEU5_9ASTE</name>
<comment type="similarity">
    <text evidence="1 4">Belongs to the UDP-glycosyltransferase family.</text>
</comment>
<keyword evidence="3 4" id="KW-0808">Transferase</keyword>
<evidence type="ECO:0000256" key="2">
    <source>
        <dbReference type="ARBA" id="ARBA00022676"/>
    </source>
</evidence>
<dbReference type="Pfam" id="PF26168">
    <property type="entry name" value="Glyco_transf_N"/>
    <property type="match status" value="1"/>
</dbReference>
<dbReference type="AlphaFoldDB" id="A0A5J4ZEU5"/>
<dbReference type="SUPFAM" id="SSF53756">
    <property type="entry name" value="UDP-Glycosyltransferase/glycogen phosphorylase"/>
    <property type="match status" value="1"/>
</dbReference>
<dbReference type="PROSITE" id="PS00375">
    <property type="entry name" value="UDPGT"/>
    <property type="match status" value="1"/>
</dbReference>
<dbReference type="Proteomes" id="UP000325577">
    <property type="component" value="Linkage Group LG8"/>
</dbReference>
<dbReference type="EMBL" id="CM018051">
    <property type="protein sequence ID" value="KAA8517143.1"/>
    <property type="molecule type" value="Genomic_DNA"/>
</dbReference>
<dbReference type="InterPro" id="IPR058980">
    <property type="entry name" value="Glyco_transf_N"/>
</dbReference>
<evidence type="ECO:0000256" key="1">
    <source>
        <dbReference type="ARBA" id="ARBA00009995"/>
    </source>
</evidence>
<protein>
    <recommendedName>
        <fullName evidence="5">Glycosyltransferase N-terminal domain-containing protein</fullName>
    </recommendedName>
</protein>